<proteinExistence type="predicted"/>
<dbReference type="AlphaFoldDB" id="A0A1F5P8A6"/>
<evidence type="ECO:0000256" key="1">
    <source>
        <dbReference type="SAM" id="Phobius"/>
    </source>
</evidence>
<gene>
    <name evidence="2" type="ORF">A3J48_00800</name>
</gene>
<accession>A0A1F5P8A6</accession>
<dbReference type="InterPro" id="IPR032820">
    <property type="entry name" value="ATPase_put"/>
</dbReference>
<feature type="transmembrane region" description="Helical" evidence="1">
    <location>
        <begin position="21"/>
        <end position="42"/>
    </location>
</feature>
<sequence length="84" mass="9681">MTEEPTKPQKQAKEYFNPLSLLGFAFDFAFLIAVPLVVFIFLGRWLDNRGGTEYWVIVGILFALVVSSVGVYKRIKQIEKRLKK</sequence>
<keyword evidence="1" id="KW-1133">Transmembrane helix</keyword>
<evidence type="ECO:0000313" key="2">
    <source>
        <dbReference type="EMBL" id="OGE86179.1"/>
    </source>
</evidence>
<dbReference type="Pfam" id="PF09527">
    <property type="entry name" value="ATPase_gene1"/>
    <property type="match status" value="1"/>
</dbReference>
<dbReference type="Proteomes" id="UP000176786">
    <property type="component" value="Unassembled WGS sequence"/>
</dbReference>
<feature type="transmembrane region" description="Helical" evidence="1">
    <location>
        <begin position="54"/>
        <end position="75"/>
    </location>
</feature>
<organism evidence="2 3">
    <name type="scientific">Candidatus Doudnabacteria bacterium RIFCSPHIGHO2_02_FULL_46_11</name>
    <dbReference type="NCBI Taxonomy" id="1817832"/>
    <lineage>
        <taxon>Bacteria</taxon>
        <taxon>Candidatus Doudnaibacteriota</taxon>
    </lineage>
</organism>
<evidence type="ECO:0008006" key="4">
    <source>
        <dbReference type="Google" id="ProtNLM"/>
    </source>
</evidence>
<keyword evidence="1" id="KW-0472">Membrane</keyword>
<name>A0A1F5P8A6_9BACT</name>
<evidence type="ECO:0000313" key="3">
    <source>
        <dbReference type="Proteomes" id="UP000176786"/>
    </source>
</evidence>
<keyword evidence="1" id="KW-0812">Transmembrane</keyword>
<protein>
    <recommendedName>
        <fullName evidence="4">AtpZ/AtpI family protein</fullName>
    </recommendedName>
</protein>
<comment type="caution">
    <text evidence="2">The sequence shown here is derived from an EMBL/GenBank/DDBJ whole genome shotgun (WGS) entry which is preliminary data.</text>
</comment>
<reference evidence="2 3" key="1">
    <citation type="journal article" date="2016" name="Nat. Commun.">
        <title>Thousands of microbial genomes shed light on interconnected biogeochemical processes in an aquifer system.</title>
        <authorList>
            <person name="Anantharaman K."/>
            <person name="Brown C.T."/>
            <person name="Hug L.A."/>
            <person name="Sharon I."/>
            <person name="Castelle C.J."/>
            <person name="Probst A.J."/>
            <person name="Thomas B.C."/>
            <person name="Singh A."/>
            <person name="Wilkins M.J."/>
            <person name="Karaoz U."/>
            <person name="Brodie E.L."/>
            <person name="Williams K.H."/>
            <person name="Hubbard S.S."/>
            <person name="Banfield J.F."/>
        </authorList>
    </citation>
    <scope>NUCLEOTIDE SEQUENCE [LARGE SCALE GENOMIC DNA]</scope>
</reference>
<dbReference type="EMBL" id="MFES01000006">
    <property type="protein sequence ID" value="OGE86179.1"/>
    <property type="molecule type" value="Genomic_DNA"/>
</dbReference>
<dbReference type="STRING" id="1817832.A3J48_00800"/>